<feature type="domain" description="Phosphotyrosine protein phosphatase I" evidence="2">
    <location>
        <begin position="10"/>
        <end position="145"/>
    </location>
</feature>
<dbReference type="EMBL" id="BNCI01000001">
    <property type="protein sequence ID" value="GHF17723.1"/>
    <property type="molecule type" value="Genomic_DNA"/>
</dbReference>
<dbReference type="Pfam" id="PF01451">
    <property type="entry name" value="LMWPc"/>
    <property type="match status" value="1"/>
</dbReference>
<evidence type="ECO:0000259" key="2">
    <source>
        <dbReference type="SMART" id="SM00226"/>
    </source>
</evidence>
<dbReference type="PANTHER" id="PTHR43428">
    <property type="entry name" value="ARSENATE REDUCTASE"/>
    <property type="match status" value="1"/>
</dbReference>
<dbReference type="SUPFAM" id="SSF52788">
    <property type="entry name" value="Phosphotyrosine protein phosphatases I"/>
    <property type="match status" value="1"/>
</dbReference>
<organism evidence="3 4">
    <name type="scientific">Kordiimonas sediminis</name>
    <dbReference type="NCBI Taxonomy" id="1735581"/>
    <lineage>
        <taxon>Bacteria</taxon>
        <taxon>Pseudomonadati</taxon>
        <taxon>Pseudomonadota</taxon>
        <taxon>Alphaproteobacteria</taxon>
        <taxon>Kordiimonadales</taxon>
        <taxon>Kordiimonadaceae</taxon>
        <taxon>Kordiimonas</taxon>
    </lineage>
</organism>
<dbReference type="InterPro" id="IPR036196">
    <property type="entry name" value="Ptyr_pPase_sf"/>
</dbReference>
<comment type="caution">
    <text evidence="3">The sequence shown here is derived from an EMBL/GenBank/DDBJ whole genome shotgun (WGS) entry which is preliminary data.</text>
</comment>
<dbReference type="RefSeq" id="WP_191250464.1">
    <property type="nucleotide sequence ID" value="NZ_BNCI01000001.1"/>
</dbReference>
<sequence>MGATEPKKLRSILFACNQNAVRSPMAEALATRFFKRRVFVDSAGLVAGTLDGFSVAAMQELNIDISDHEAKTLQDIRIDDFDMIVALTPESRDKIQELVADKDIRVDYWLTPDPAEAEGNRNQVLDSYRLVRDRLECRIADAFANT</sequence>
<dbReference type="PANTHER" id="PTHR43428:SF1">
    <property type="entry name" value="ARSENATE REDUCTASE"/>
    <property type="match status" value="1"/>
</dbReference>
<gene>
    <name evidence="3" type="ORF">GCM10017044_10180</name>
</gene>
<reference evidence="3" key="1">
    <citation type="journal article" date="2014" name="Int. J. Syst. Evol. Microbiol.">
        <title>Complete genome sequence of Corynebacterium casei LMG S-19264T (=DSM 44701T), isolated from a smear-ripened cheese.</title>
        <authorList>
            <consortium name="US DOE Joint Genome Institute (JGI-PGF)"/>
            <person name="Walter F."/>
            <person name="Albersmeier A."/>
            <person name="Kalinowski J."/>
            <person name="Ruckert C."/>
        </authorList>
    </citation>
    <scope>NUCLEOTIDE SEQUENCE</scope>
    <source>
        <strain evidence="3">KCTC 42590</strain>
    </source>
</reference>
<keyword evidence="1" id="KW-0059">Arsenical resistance</keyword>
<dbReference type="GO" id="GO:0046685">
    <property type="term" value="P:response to arsenic-containing substance"/>
    <property type="evidence" value="ECO:0007669"/>
    <property type="project" value="UniProtKB-KW"/>
</dbReference>
<dbReference type="InterPro" id="IPR023485">
    <property type="entry name" value="Ptyr_pPase"/>
</dbReference>
<evidence type="ECO:0000313" key="4">
    <source>
        <dbReference type="Proteomes" id="UP000630923"/>
    </source>
</evidence>
<dbReference type="AlphaFoldDB" id="A0A919E6R4"/>
<evidence type="ECO:0000256" key="1">
    <source>
        <dbReference type="ARBA" id="ARBA00022849"/>
    </source>
</evidence>
<dbReference type="Gene3D" id="3.40.50.2300">
    <property type="match status" value="1"/>
</dbReference>
<keyword evidence="4" id="KW-1185">Reference proteome</keyword>
<dbReference type="SMART" id="SM00226">
    <property type="entry name" value="LMWPc"/>
    <property type="match status" value="1"/>
</dbReference>
<proteinExistence type="predicted"/>
<evidence type="ECO:0000313" key="3">
    <source>
        <dbReference type="EMBL" id="GHF17723.1"/>
    </source>
</evidence>
<dbReference type="Proteomes" id="UP000630923">
    <property type="component" value="Unassembled WGS sequence"/>
</dbReference>
<protein>
    <submittedName>
        <fullName evidence="3">Arsenate reductase</fullName>
    </submittedName>
</protein>
<reference evidence="3" key="2">
    <citation type="submission" date="2020-09" db="EMBL/GenBank/DDBJ databases">
        <authorList>
            <person name="Sun Q."/>
            <person name="Kim S."/>
        </authorList>
    </citation>
    <scope>NUCLEOTIDE SEQUENCE</scope>
    <source>
        <strain evidence="3">KCTC 42590</strain>
    </source>
</reference>
<accession>A0A919E6R4</accession>
<name>A0A919E6R4_9PROT</name>